<feature type="domain" description="TM2" evidence="6">
    <location>
        <begin position="17"/>
        <end position="64"/>
    </location>
</feature>
<evidence type="ECO:0000256" key="1">
    <source>
        <dbReference type="ARBA" id="ARBA00004141"/>
    </source>
</evidence>
<keyword evidence="8" id="KW-1185">Reference proteome</keyword>
<evidence type="ECO:0000256" key="3">
    <source>
        <dbReference type="ARBA" id="ARBA00022989"/>
    </source>
</evidence>
<proteinExistence type="predicted"/>
<protein>
    <recommendedName>
        <fullName evidence="6">TM2 domain-containing protein</fullName>
    </recommendedName>
</protein>
<dbReference type="AlphaFoldDB" id="A0A917JSY9"/>
<evidence type="ECO:0000256" key="2">
    <source>
        <dbReference type="ARBA" id="ARBA00022692"/>
    </source>
</evidence>
<dbReference type="InterPro" id="IPR007829">
    <property type="entry name" value="TM2"/>
</dbReference>
<accession>A0A917JSY9</accession>
<reference evidence="7" key="1">
    <citation type="journal article" date="2014" name="Int. J. Syst. Evol. Microbiol.">
        <title>Complete genome sequence of Corynebacterium casei LMG S-19264T (=DSM 44701T), isolated from a smear-ripened cheese.</title>
        <authorList>
            <consortium name="US DOE Joint Genome Institute (JGI-PGF)"/>
            <person name="Walter F."/>
            <person name="Albersmeier A."/>
            <person name="Kalinowski J."/>
            <person name="Ruckert C."/>
        </authorList>
    </citation>
    <scope>NUCLEOTIDE SEQUENCE</scope>
    <source>
        <strain evidence="7">JCM 13919</strain>
    </source>
</reference>
<keyword evidence="3 5" id="KW-1133">Transmembrane helix</keyword>
<dbReference type="InterPro" id="IPR032347">
    <property type="entry name" value="DUF4864"/>
</dbReference>
<feature type="transmembrane region" description="Helical" evidence="5">
    <location>
        <begin position="21"/>
        <end position="40"/>
    </location>
</feature>
<dbReference type="PANTHER" id="PTHR21016">
    <property type="entry name" value="BETA-AMYLOID BINDING PROTEIN-RELATED"/>
    <property type="match status" value="1"/>
</dbReference>
<feature type="transmembrane region" description="Helical" evidence="5">
    <location>
        <begin position="46"/>
        <end position="68"/>
    </location>
</feature>
<dbReference type="Pfam" id="PF16156">
    <property type="entry name" value="DUF4864"/>
    <property type="match status" value="1"/>
</dbReference>
<dbReference type="InterPro" id="IPR050932">
    <property type="entry name" value="TM2D1-3-like"/>
</dbReference>
<evidence type="ECO:0000313" key="8">
    <source>
        <dbReference type="Proteomes" id="UP000630149"/>
    </source>
</evidence>
<dbReference type="Pfam" id="PF05154">
    <property type="entry name" value="TM2"/>
    <property type="match status" value="1"/>
</dbReference>
<evidence type="ECO:0000313" key="7">
    <source>
        <dbReference type="EMBL" id="GGI82276.1"/>
    </source>
</evidence>
<keyword evidence="4 5" id="KW-0472">Membrane</keyword>
<evidence type="ECO:0000256" key="4">
    <source>
        <dbReference type="ARBA" id="ARBA00023136"/>
    </source>
</evidence>
<name>A0A917JSY9_9GAMM</name>
<feature type="transmembrane region" description="Helical" evidence="5">
    <location>
        <begin position="93"/>
        <end position="117"/>
    </location>
</feature>
<evidence type="ECO:0000256" key="5">
    <source>
        <dbReference type="SAM" id="Phobius"/>
    </source>
</evidence>
<organism evidence="7 8">
    <name type="scientific">Legionella impletisoli</name>
    <dbReference type="NCBI Taxonomy" id="343510"/>
    <lineage>
        <taxon>Bacteria</taxon>
        <taxon>Pseudomonadati</taxon>
        <taxon>Pseudomonadota</taxon>
        <taxon>Gammaproteobacteria</taxon>
        <taxon>Legionellales</taxon>
        <taxon>Legionellaceae</taxon>
        <taxon>Legionella</taxon>
    </lineage>
</organism>
<comment type="caution">
    <text evidence="7">The sequence shown here is derived from an EMBL/GenBank/DDBJ whole genome shotgun (WGS) entry which is preliminary data.</text>
</comment>
<reference evidence="7" key="2">
    <citation type="submission" date="2020-09" db="EMBL/GenBank/DDBJ databases">
        <authorList>
            <person name="Sun Q."/>
            <person name="Ohkuma M."/>
        </authorList>
    </citation>
    <scope>NUCLEOTIDE SEQUENCE</scope>
    <source>
        <strain evidence="7">JCM 13919</strain>
    </source>
</reference>
<dbReference type="Proteomes" id="UP000630149">
    <property type="component" value="Unassembled WGS sequence"/>
</dbReference>
<gene>
    <name evidence="7" type="ORF">GCM10007966_08530</name>
</gene>
<dbReference type="RefSeq" id="WP_207384505.1">
    <property type="nucleotide sequence ID" value="NZ_BMOB01000003.1"/>
</dbReference>
<dbReference type="PANTHER" id="PTHR21016:SF25">
    <property type="entry name" value="TM2 DOMAIN-CONTAINING PROTEIN DDB_G0277895-RELATED"/>
    <property type="match status" value="1"/>
</dbReference>
<keyword evidence="2 5" id="KW-0812">Transmembrane</keyword>
<sequence length="226" mass="25510">MNDEIYNKPGNNRIKSPKSAELVYLLCLLLGGLGIHRFFVGKYVTGFLMLITAGGLGLWVLVDLMFITNNKFEDKQKRVIILTKQPSVLKRSLIVISTIIAWLVISIATFIGIVFYLTSGMVDVARLQLSAIKAGENKLAYSYTSKEFQKAIPYNQFERFISLYPVLKNTTETSFTQRQIENNGGLIAGVLKTKEGKEVPVEYRFIKENSEWKIISINIKTEGNTD</sequence>
<evidence type="ECO:0000259" key="6">
    <source>
        <dbReference type="Pfam" id="PF05154"/>
    </source>
</evidence>
<dbReference type="GO" id="GO:0016020">
    <property type="term" value="C:membrane"/>
    <property type="evidence" value="ECO:0007669"/>
    <property type="project" value="UniProtKB-SubCell"/>
</dbReference>
<dbReference type="EMBL" id="BMOB01000003">
    <property type="protein sequence ID" value="GGI82276.1"/>
    <property type="molecule type" value="Genomic_DNA"/>
</dbReference>
<comment type="subcellular location">
    <subcellularLocation>
        <location evidence="1">Membrane</location>
        <topology evidence="1">Multi-pass membrane protein</topology>
    </subcellularLocation>
</comment>